<dbReference type="InterPro" id="IPR050624">
    <property type="entry name" value="HTH-type_Tx_Regulator"/>
</dbReference>
<accession>A0A974BMY7</accession>
<feature type="domain" description="HTH tetR-type" evidence="3">
    <location>
        <begin position="9"/>
        <end position="69"/>
    </location>
</feature>
<dbReference type="PROSITE" id="PS01081">
    <property type="entry name" value="HTH_TETR_1"/>
    <property type="match status" value="1"/>
</dbReference>
<evidence type="ECO:0000259" key="3">
    <source>
        <dbReference type="PROSITE" id="PS50977"/>
    </source>
</evidence>
<dbReference type="Pfam" id="PF00440">
    <property type="entry name" value="TetR_N"/>
    <property type="match status" value="1"/>
</dbReference>
<dbReference type="RefSeq" id="WP_179239411.1">
    <property type="nucleotide sequence ID" value="NZ_JACBNQ010000026.1"/>
</dbReference>
<dbReference type="Gene3D" id="1.10.357.10">
    <property type="entry name" value="Tetracycline Repressor, domain 2"/>
    <property type="match status" value="1"/>
</dbReference>
<evidence type="ECO:0000313" key="5">
    <source>
        <dbReference type="Proteomes" id="UP000611629"/>
    </source>
</evidence>
<dbReference type="SUPFAM" id="SSF48498">
    <property type="entry name" value="Tetracyclin repressor-like, C-terminal domain"/>
    <property type="match status" value="1"/>
</dbReference>
<dbReference type="PANTHER" id="PTHR43479:SF11">
    <property type="entry name" value="ACREF_ENVCD OPERON REPRESSOR-RELATED"/>
    <property type="match status" value="1"/>
</dbReference>
<dbReference type="InterPro" id="IPR036271">
    <property type="entry name" value="Tet_transcr_reg_TetR-rel_C_sf"/>
</dbReference>
<organism evidence="4 5">
    <name type="scientific">Sedimentibacter hydroxybenzoicus DSM 7310</name>
    <dbReference type="NCBI Taxonomy" id="1123245"/>
    <lineage>
        <taxon>Bacteria</taxon>
        <taxon>Bacillati</taxon>
        <taxon>Bacillota</taxon>
        <taxon>Tissierellia</taxon>
        <taxon>Sedimentibacter</taxon>
    </lineage>
</organism>
<dbReference type="Proteomes" id="UP000611629">
    <property type="component" value="Unassembled WGS sequence"/>
</dbReference>
<sequence>MNKKIIQGNETKKRIVDCARKLFVEKGYNNVTVDEIINEANSSKGGFYTHFKTKEDLIYNMVPMVDEVYTDFFKPDRNYQNTMEEIAAFIGYVFSVMEKEIGLEFMSVIYSSQIKDLSTVRFLTSPEREYYNRLKFLVDKAKKKEEIYSDLSAEEIVMILTTCIRGVIYDWCLRKGSFQLADYGMKLISMILNQLKTQTAN</sequence>
<protein>
    <submittedName>
        <fullName evidence="4">TetR/AcrR family transcriptional regulator</fullName>
    </submittedName>
</protein>
<dbReference type="InterPro" id="IPR023772">
    <property type="entry name" value="DNA-bd_HTH_TetR-type_CS"/>
</dbReference>
<dbReference type="InterPro" id="IPR009057">
    <property type="entry name" value="Homeodomain-like_sf"/>
</dbReference>
<keyword evidence="1 2" id="KW-0238">DNA-binding</keyword>
<keyword evidence="5" id="KW-1185">Reference proteome</keyword>
<feature type="DNA-binding region" description="H-T-H motif" evidence="2">
    <location>
        <begin position="32"/>
        <end position="51"/>
    </location>
</feature>
<dbReference type="InterPro" id="IPR001647">
    <property type="entry name" value="HTH_TetR"/>
</dbReference>
<dbReference type="PRINTS" id="PR00455">
    <property type="entry name" value="HTHTETR"/>
</dbReference>
<comment type="caution">
    <text evidence="4">The sequence shown here is derived from an EMBL/GenBank/DDBJ whole genome shotgun (WGS) entry which is preliminary data.</text>
</comment>
<dbReference type="PANTHER" id="PTHR43479">
    <property type="entry name" value="ACREF/ENVCD OPERON REPRESSOR-RELATED"/>
    <property type="match status" value="1"/>
</dbReference>
<dbReference type="PROSITE" id="PS50977">
    <property type="entry name" value="HTH_TETR_2"/>
    <property type="match status" value="1"/>
</dbReference>
<name>A0A974BMY7_SEDHY</name>
<evidence type="ECO:0000313" key="4">
    <source>
        <dbReference type="EMBL" id="NYB75692.1"/>
    </source>
</evidence>
<evidence type="ECO:0000256" key="2">
    <source>
        <dbReference type="PROSITE-ProRule" id="PRU00335"/>
    </source>
</evidence>
<dbReference type="AlphaFoldDB" id="A0A974BMY7"/>
<dbReference type="SUPFAM" id="SSF46689">
    <property type="entry name" value="Homeodomain-like"/>
    <property type="match status" value="1"/>
</dbReference>
<gene>
    <name evidence="4" type="ORF">HZF24_16205</name>
</gene>
<dbReference type="GO" id="GO:0003677">
    <property type="term" value="F:DNA binding"/>
    <property type="evidence" value="ECO:0007669"/>
    <property type="project" value="UniProtKB-UniRule"/>
</dbReference>
<proteinExistence type="predicted"/>
<dbReference type="EMBL" id="JACBNQ010000026">
    <property type="protein sequence ID" value="NYB75692.1"/>
    <property type="molecule type" value="Genomic_DNA"/>
</dbReference>
<reference evidence="4" key="1">
    <citation type="submission" date="2020-07" db="EMBL/GenBank/DDBJ databases">
        <title>Genomic analysis of a strain of Sedimentibacter Hydroxybenzoicus DSM7310.</title>
        <authorList>
            <person name="Ma S."/>
        </authorList>
    </citation>
    <scope>NUCLEOTIDE SEQUENCE</scope>
    <source>
        <strain evidence="4">DSM 7310</strain>
    </source>
</reference>
<evidence type="ECO:0000256" key="1">
    <source>
        <dbReference type="ARBA" id="ARBA00023125"/>
    </source>
</evidence>